<name>A0AAU9W798_9CNID</name>
<keyword evidence="2" id="KW-1185">Reference proteome</keyword>
<comment type="caution">
    <text evidence="1">The sequence shown here is derived from an EMBL/GenBank/DDBJ whole genome shotgun (WGS) entry which is preliminary data.</text>
</comment>
<protein>
    <submittedName>
        <fullName evidence="1">Uncharacterized protein</fullName>
    </submittedName>
</protein>
<dbReference type="EMBL" id="CALNXJ010000009">
    <property type="protein sequence ID" value="CAH3103480.1"/>
    <property type="molecule type" value="Genomic_DNA"/>
</dbReference>
<accession>A0AAU9W798</accession>
<organism evidence="1 2">
    <name type="scientific">Pocillopora meandrina</name>
    <dbReference type="NCBI Taxonomy" id="46732"/>
    <lineage>
        <taxon>Eukaryota</taxon>
        <taxon>Metazoa</taxon>
        <taxon>Cnidaria</taxon>
        <taxon>Anthozoa</taxon>
        <taxon>Hexacorallia</taxon>
        <taxon>Scleractinia</taxon>
        <taxon>Astrocoeniina</taxon>
        <taxon>Pocilloporidae</taxon>
        <taxon>Pocillopora</taxon>
    </lineage>
</organism>
<gene>
    <name evidence="1" type="ORF">PMEA_00035142</name>
</gene>
<reference evidence="1 2" key="1">
    <citation type="submission" date="2022-05" db="EMBL/GenBank/DDBJ databases">
        <authorList>
            <consortium name="Genoscope - CEA"/>
            <person name="William W."/>
        </authorList>
    </citation>
    <scope>NUCLEOTIDE SEQUENCE [LARGE SCALE GENOMIC DNA]</scope>
</reference>
<evidence type="ECO:0000313" key="2">
    <source>
        <dbReference type="Proteomes" id="UP001159428"/>
    </source>
</evidence>
<evidence type="ECO:0000313" key="1">
    <source>
        <dbReference type="EMBL" id="CAH3103480.1"/>
    </source>
</evidence>
<dbReference type="Proteomes" id="UP001159428">
    <property type="component" value="Unassembled WGS sequence"/>
</dbReference>
<proteinExistence type="predicted"/>
<sequence>MICMTKEEHTYLSFMHSLLREVPGFSHYLHDYGTDNEAALVNALTAAFQNAHEA</sequence>
<dbReference type="AlphaFoldDB" id="A0AAU9W798"/>